<evidence type="ECO:0000259" key="3">
    <source>
        <dbReference type="PROSITE" id="PS50157"/>
    </source>
</evidence>
<feature type="compositionally biased region" description="Polar residues" evidence="2">
    <location>
        <begin position="168"/>
        <end position="187"/>
    </location>
</feature>
<dbReference type="InterPro" id="IPR013087">
    <property type="entry name" value="Znf_C2H2_type"/>
</dbReference>
<dbReference type="RefSeq" id="XP_060336825.1">
    <property type="nucleotide sequence ID" value="XM_060483532.1"/>
</dbReference>
<keyword evidence="1" id="KW-0862">Zinc</keyword>
<dbReference type="PROSITE" id="PS50157">
    <property type="entry name" value="ZINC_FINGER_C2H2_2"/>
    <property type="match status" value="1"/>
</dbReference>
<evidence type="ECO:0000313" key="4">
    <source>
        <dbReference type="EMBL" id="KAK0465998.1"/>
    </source>
</evidence>
<evidence type="ECO:0000256" key="2">
    <source>
        <dbReference type="SAM" id="MobiDB-lite"/>
    </source>
</evidence>
<dbReference type="GeneID" id="85367080"/>
<dbReference type="Proteomes" id="UP001175211">
    <property type="component" value="Unassembled WGS sequence"/>
</dbReference>
<dbReference type="SUPFAM" id="SSF57667">
    <property type="entry name" value="beta-beta-alpha zinc fingers"/>
    <property type="match status" value="1"/>
</dbReference>
<sequence>MLFPHISWKTLPADLLHLCSQLSSTVARGNQRWQCPDCATTASGREDLNKHMKIHAKAAENYLVCSDCPVVLLQESNLDGHKLRHHSGNEKYKCKDSPDCIWGGSTQDALTAHRRKYHGKISPYGDSVSNGTSCENEPTVDPLPSSWPYNFDTPANDPTPDEAFMDRSTASASSNGVTPSDGPTQVTPRDEDNFFWTSPAPGFQHGDLRYSPEAKQLYPAANAGPLDDGLNSIPPPGRKLEGFGIGTGPFINTDPLRLMTDAMAGMNALNRLVPAEAPVGLCFEELPIDTTSHTFLTSSSWDGTDFGTV</sequence>
<dbReference type="SMART" id="SM00355">
    <property type="entry name" value="ZnF_C2H2"/>
    <property type="match status" value="3"/>
</dbReference>
<name>A0AA39NIC9_ARMTA</name>
<dbReference type="PROSITE" id="PS00028">
    <property type="entry name" value="ZINC_FINGER_C2H2_1"/>
    <property type="match status" value="1"/>
</dbReference>
<protein>
    <recommendedName>
        <fullName evidence="3">C2H2-type domain-containing protein</fullName>
    </recommendedName>
</protein>
<dbReference type="Gene3D" id="3.30.160.60">
    <property type="entry name" value="Classic Zinc Finger"/>
    <property type="match status" value="1"/>
</dbReference>
<dbReference type="Pfam" id="PF00096">
    <property type="entry name" value="zf-C2H2"/>
    <property type="match status" value="1"/>
</dbReference>
<accession>A0AA39NIC9</accession>
<keyword evidence="5" id="KW-1185">Reference proteome</keyword>
<dbReference type="GO" id="GO:0008270">
    <property type="term" value="F:zinc ion binding"/>
    <property type="evidence" value="ECO:0007669"/>
    <property type="project" value="UniProtKB-KW"/>
</dbReference>
<dbReference type="AlphaFoldDB" id="A0AA39NIC9"/>
<gene>
    <name evidence="4" type="ORF">EV420DRAFT_805677</name>
</gene>
<evidence type="ECO:0000313" key="5">
    <source>
        <dbReference type="Proteomes" id="UP001175211"/>
    </source>
</evidence>
<evidence type="ECO:0000256" key="1">
    <source>
        <dbReference type="PROSITE-ProRule" id="PRU00042"/>
    </source>
</evidence>
<feature type="region of interest" description="Disordered" evidence="2">
    <location>
        <begin position="121"/>
        <end position="191"/>
    </location>
</feature>
<keyword evidence="1" id="KW-0479">Metal-binding</keyword>
<dbReference type="InterPro" id="IPR036236">
    <property type="entry name" value="Znf_C2H2_sf"/>
</dbReference>
<feature type="compositionally biased region" description="Polar residues" evidence="2">
    <location>
        <begin position="127"/>
        <end position="136"/>
    </location>
</feature>
<comment type="caution">
    <text evidence="4">The sequence shown here is derived from an EMBL/GenBank/DDBJ whole genome shotgun (WGS) entry which is preliminary data.</text>
</comment>
<proteinExistence type="predicted"/>
<organism evidence="4 5">
    <name type="scientific">Armillaria tabescens</name>
    <name type="common">Ringless honey mushroom</name>
    <name type="synonym">Agaricus tabescens</name>
    <dbReference type="NCBI Taxonomy" id="1929756"/>
    <lineage>
        <taxon>Eukaryota</taxon>
        <taxon>Fungi</taxon>
        <taxon>Dikarya</taxon>
        <taxon>Basidiomycota</taxon>
        <taxon>Agaricomycotina</taxon>
        <taxon>Agaricomycetes</taxon>
        <taxon>Agaricomycetidae</taxon>
        <taxon>Agaricales</taxon>
        <taxon>Marasmiineae</taxon>
        <taxon>Physalacriaceae</taxon>
        <taxon>Desarmillaria</taxon>
    </lineage>
</organism>
<dbReference type="EMBL" id="JAUEPS010000004">
    <property type="protein sequence ID" value="KAK0465998.1"/>
    <property type="molecule type" value="Genomic_DNA"/>
</dbReference>
<keyword evidence="1" id="KW-0863">Zinc-finger</keyword>
<feature type="domain" description="C2H2-type" evidence="3">
    <location>
        <begin position="33"/>
        <end position="60"/>
    </location>
</feature>
<reference evidence="4" key="1">
    <citation type="submission" date="2023-06" db="EMBL/GenBank/DDBJ databases">
        <authorList>
            <consortium name="Lawrence Berkeley National Laboratory"/>
            <person name="Ahrendt S."/>
            <person name="Sahu N."/>
            <person name="Indic B."/>
            <person name="Wong-Bajracharya J."/>
            <person name="Merenyi Z."/>
            <person name="Ke H.-M."/>
            <person name="Monk M."/>
            <person name="Kocsube S."/>
            <person name="Drula E."/>
            <person name="Lipzen A."/>
            <person name="Balint B."/>
            <person name="Henrissat B."/>
            <person name="Andreopoulos B."/>
            <person name="Martin F.M."/>
            <person name="Harder C.B."/>
            <person name="Rigling D."/>
            <person name="Ford K.L."/>
            <person name="Foster G.D."/>
            <person name="Pangilinan J."/>
            <person name="Papanicolaou A."/>
            <person name="Barry K."/>
            <person name="LaButti K."/>
            <person name="Viragh M."/>
            <person name="Koriabine M."/>
            <person name="Yan M."/>
            <person name="Riley R."/>
            <person name="Champramary S."/>
            <person name="Plett K.L."/>
            <person name="Tsai I.J."/>
            <person name="Slot J."/>
            <person name="Sipos G."/>
            <person name="Plett J."/>
            <person name="Nagy L.G."/>
            <person name="Grigoriev I.V."/>
        </authorList>
    </citation>
    <scope>NUCLEOTIDE SEQUENCE</scope>
    <source>
        <strain evidence="4">CCBAS 213</strain>
    </source>
</reference>